<name>A0A1X0WIT3_9GAMM</name>
<dbReference type="GO" id="GO:0016491">
    <property type="term" value="F:oxidoreductase activity"/>
    <property type="evidence" value="ECO:0007669"/>
    <property type="project" value="InterPro"/>
</dbReference>
<reference evidence="3 4" key="1">
    <citation type="journal article" date="2017" name="Int. J. Syst. Evol. Microbiol.">
        <title>Rouxiella badensis sp. nov. and Rouxiella silvae sp. nov. isolated from peat bog soil in Germany and emendation of the genus description.</title>
        <authorList>
            <person name="Le Fleche-Mateos A."/>
            <person name="Kugler J.H."/>
            <person name="Hansen S.H."/>
            <person name="Syldatk C."/>
            <person name="Hausmann R."/>
            <person name="Lomprez F."/>
            <person name="Vandenbogaert M."/>
            <person name="Manuguerra J.C."/>
            <person name="Grimont P.A."/>
        </authorList>
    </citation>
    <scope>NUCLEOTIDE SEQUENCE [LARGE SCALE GENOMIC DNA]</scope>
    <source>
        <strain evidence="3 4">DSM 100043</strain>
    </source>
</reference>
<dbReference type="InterPro" id="IPR039374">
    <property type="entry name" value="SIP_fam"/>
</dbReference>
<keyword evidence="4" id="KW-1185">Reference proteome</keyword>
<dbReference type="CDD" id="cd06193">
    <property type="entry name" value="siderophore_interacting"/>
    <property type="match status" value="1"/>
</dbReference>
<evidence type="ECO:0000259" key="2">
    <source>
        <dbReference type="PROSITE" id="PS51384"/>
    </source>
</evidence>
<dbReference type="InterPro" id="IPR013113">
    <property type="entry name" value="SIP_FAD-bd"/>
</dbReference>
<dbReference type="AlphaFoldDB" id="A0A1X0WIT3"/>
<organism evidence="3 4">
    <name type="scientific">Rouxiella badensis</name>
    <dbReference type="NCBI Taxonomy" id="1646377"/>
    <lineage>
        <taxon>Bacteria</taxon>
        <taxon>Pseudomonadati</taxon>
        <taxon>Pseudomonadota</taxon>
        <taxon>Gammaproteobacteria</taxon>
        <taxon>Enterobacterales</taxon>
        <taxon>Yersiniaceae</taxon>
        <taxon>Rouxiella</taxon>
    </lineage>
</organism>
<comment type="similarity">
    <text evidence="1">Belongs to the SIP oxidoreductase family.</text>
</comment>
<evidence type="ECO:0000313" key="4">
    <source>
        <dbReference type="Proteomes" id="UP000192536"/>
    </source>
</evidence>
<dbReference type="RefSeq" id="WP_084912034.1">
    <property type="nucleotide sequence ID" value="NZ_CP049603.1"/>
</dbReference>
<evidence type="ECO:0000256" key="1">
    <source>
        <dbReference type="ARBA" id="ARBA00035644"/>
    </source>
</evidence>
<dbReference type="Pfam" id="PF04954">
    <property type="entry name" value="SIP"/>
    <property type="match status" value="1"/>
</dbReference>
<dbReference type="EMBL" id="MRWE01000005">
    <property type="protein sequence ID" value="ORJ26633.1"/>
    <property type="molecule type" value="Genomic_DNA"/>
</dbReference>
<dbReference type="Gene3D" id="2.40.30.10">
    <property type="entry name" value="Translation factors"/>
    <property type="match status" value="2"/>
</dbReference>
<proteinExistence type="inferred from homology"/>
<feature type="domain" description="FAD-binding FR-type" evidence="2">
    <location>
        <begin position="17"/>
        <end position="121"/>
    </location>
</feature>
<protein>
    <submittedName>
        <fullName evidence="3">NADPH-dependent ferric siderophore reductase</fullName>
    </submittedName>
</protein>
<gene>
    <name evidence="3" type="ORF">BS640_04285</name>
</gene>
<dbReference type="InterPro" id="IPR039261">
    <property type="entry name" value="FNR_nucleotide-bd"/>
</dbReference>
<dbReference type="InterPro" id="IPR017938">
    <property type="entry name" value="Riboflavin_synthase-like_b-brl"/>
</dbReference>
<dbReference type="Pfam" id="PF08021">
    <property type="entry name" value="FAD_binding_9"/>
    <property type="match status" value="1"/>
</dbReference>
<sequence length="245" mass="27835">MTENTSTSRVQLIRHEIKRRTLDVVSVEQISPSFKRITFSGDSLSDFISASFDDHVKFIVNPEAAEPAMRDYTPRFYDNEKKELVIEFAMHGEGPANEWAENVKPGDQAMIAGPRGSRVIPMDYDWQLMFGDETAFPAISRRLEELPAGTRVTVVALANDVRDRREFSQQANPEIIWVESSEQLVEWAKNHQLAAGEGFVWCAAEASIIKSLRNIFVEQKGHDVNAIRTSAYWKMRTAAFHEELS</sequence>
<accession>A0A1X0WIT3</accession>
<evidence type="ECO:0000313" key="3">
    <source>
        <dbReference type="EMBL" id="ORJ26633.1"/>
    </source>
</evidence>
<dbReference type="PROSITE" id="PS51384">
    <property type="entry name" value="FAD_FR"/>
    <property type="match status" value="1"/>
</dbReference>
<comment type="caution">
    <text evidence="3">The sequence shown here is derived from an EMBL/GenBank/DDBJ whole genome shotgun (WGS) entry which is preliminary data.</text>
</comment>
<dbReference type="InterPro" id="IPR007037">
    <property type="entry name" value="SIP_rossman_dom"/>
</dbReference>
<dbReference type="Gene3D" id="3.40.50.80">
    <property type="entry name" value="Nucleotide-binding domain of ferredoxin-NADP reductase (FNR) module"/>
    <property type="match status" value="1"/>
</dbReference>
<dbReference type="PANTHER" id="PTHR30157:SF0">
    <property type="entry name" value="NADPH-DEPENDENT FERRIC-CHELATE REDUCTASE"/>
    <property type="match status" value="1"/>
</dbReference>
<dbReference type="STRING" id="1646377.BS640_04285"/>
<dbReference type="Proteomes" id="UP000192536">
    <property type="component" value="Unassembled WGS sequence"/>
</dbReference>
<dbReference type="PANTHER" id="PTHR30157">
    <property type="entry name" value="FERRIC REDUCTASE, NADPH-DEPENDENT"/>
    <property type="match status" value="1"/>
</dbReference>
<dbReference type="InterPro" id="IPR017927">
    <property type="entry name" value="FAD-bd_FR_type"/>
</dbReference>
<dbReference type="SUPFAM" id="SSF63380">
    <property type="entry name" value="Riboflavin synthase domain-like"/>
    <property type="match status" value="1"/>
</dbReference>